<evidence type="ECO:0000313" key="3">
    <source>
        <dbReference type="Proteomes" id="UP000075885"/>
    </source>
</evidence>
<dbReference type="VEuPathDB" id="VectorBase:AEPI009084"/>
<dbReference type="InterPro" id="IPR031734">
    <property type="entry name" value="MBF2"/>
</dbReference>
<reference evidence="2" key="2">
    <citation type="submission" date="2020-05" db="UniProtKB">
        <authorList>
            <consortium name="EnsemblMetazoa"/>
        </authorList>
    </citation>
    <scope>IDENTIFICATION</scope>
    <source>
        <strain evidence="2">Epiroticus2</strain>
    </source>
</reference>
<dbReference type="Proteomes" id="UP000075885">
    <property type="component" value="Unassembled WGS sequence"/>
</dbReference>
<feature type="signal peptide" evidence="1">
    <location>
        <begin position="1"/>
        <end position="19"/>
    </location>
</feature>
<dbReference type="EnsemblMetazoa" id="AEPI009084-RA">
    <property type="protein sequence ID" value="AEPI009084-PA"/>
    <property type="gene ID" value="AEPI009084"/>
</dbReference>
<evidence type="ECO:0000313" key="2">
    <source>
        <dbReference type="EnsemblMetazoa" id="AEPI009084-PA"/>
    </source>
</evidence>
<dbReference type="Pfam" id="PF15868">
    <property type="entry name" value="MBF2"/>
    <property type="match status" value="1"/>
</dbReference>
<reference evidence="3" key="1">
    <citation type="submission" date="2013-03" db="EMBL/GenBank/DDBJ databases">
        <title>The Genome Sequence of Anopheles epiroticus epiroticus2.</title>
        <authorList>
            <consortium name="The Broad Institute Genomics Platform"/>
            <person name="Neafsey D.E."/>
            <person name="Howell P."/>
            <person name="Walker B."/>
            <person name="Young S.K."/>
            <person name="Zeng Q."/>
            <person name="Gargeya S."/>
            <person name="Fitzgerald M."/>
            <person name="Haas B."/>
            <person name="Abouelleil A."/>
            <person name="Allen A.W."/>
            <person name="Alvarado L."/>
            <person name="Arachchi H.M."/>
            <person name="Berlin A.M."/>
            <person name="Chapman S.B."/>
            <person name="Gainer-Dewar J."/>
            <person name="Goldberg J."/>
            <person name="Griggs A."/>
            <person name="Gujja S."/>
            <person name="Hansen M."/>
            <person name="Howarth C."/>
            <person name="Imamovic A."/>
            <person name="Ireland A."/>
            <person name="Larimer J."/>
            <person name="McCowan C."/>
            <person name="Murphy C."/>
            <person name="Pearson M."/>
            <person name="Poon T.W."/>
            <person name="Priest M."/>
            <person name="Roberts A."/>
            <person name="Saif S."/>
            <person name="Shea T."/>
            <person name="Sisk P."/>
            <person name="Sykes S."/>
            <person name="Wortman J."/>
            <person name="Nusbaum C."/>
            <person name="Birren B."/>
        </authorList>
    </citation>
    <scope>NUCLEOTIDE SEQUENCE [LARGE SCALE GENOMIC DNA]</scope>
    <source>
        <strain evidence="3">Epiroticus2</strain>
    </source>
</reference>
<evidence type="ECO:0008006" key="4">
    <source>
        <dbReference type="Google" id="ProtNLM"/>
    </source>
</evidence>
<evidence type="ECO:0000256" key="1">
    <source>
        <dbReference type="SAM" id="SignalP"/>
    </source>
</evidence>
<accession>A0A182PQ54</accession>
<keyword evidence="1" id="KW-0732">Signal</keyword>
<organism evidence="2 3">
    <name type="scientific">Anopheles epiroticus</name>
    <dbReference type="NCBI Taxonomy" id="199890"/>
    <lineage>
        <taxon>Eukaryota</taxon>
        <taxon>Metazoa</taxon>
        <taxon>Ecdysozoa</taxon>
        <taxon>Arthropoda</taxon>
        <taxon>Hexapoda</taxon>
        <taxon>Insecta</taxon>
        <taxon>Pterygota</taxon>
        <taxon>Neoptera</taxon>
        <taxon>Endopterygota</taxon>
        <taxon>Diptera</taxon>
        <taxon>Nematocera</taxon>
        <taxon>Culicoidea</taxon>
        <taxon>Culicidae</taxon>
        <taxon>Anophelinae</taxon>
        <taxon>Anopheles</taxon>
    </lineage>
</organism>
<protein>
    <recommendedName>
        <fullName evidence="4">Transcription activator mbf2</fullName>
    </recommendedName>
</protein>
<dbReference type="AlphaFoldDB" id="A0A182PQ54"/>
<feature type="chain" id="PRO_5008131601" description="Transcription activator mbf2" evidence="1">
    <location>
        <begin position="20"/>
        <end position="164"/>
    </location>
</feature>
<sequence length="164" mass="17506">MSFSVGLLFLVGFTLLGSAICTPVAEQTVRVSLETVADLETFRKANPDLVVTPLVARPEAISEGASARQQIVYSVGAHSAGERLVGLTSNQQSWPTPQDVRLNLQYPTAGVGAVVTYVEVVVQQSTSQGRGYVVSGGVGQRTIRLVIEAYGTNYFDYTAAIYGF</sequence>
<name>A0A182PQ54_9DIPT</name>
<proteinExistence type="predicted"/>
<keyword evidence="3" id="KW-1185">Reference proteome</keyword>